<dbReference type="PANTHER" id="PTHR37029">
    <property type="entry name" value="SSR1768 PROTEIN"/>
    <property type="match status" value="1"/>
</dbReference>
<accession>A0A3B0VCW7</accession>
<evidence type="ECO:0000313" key="1">
    <source>
        <dbReference type="EMBL" id="VAW29806.1"/>
    </source>
</evidence>
<organism evidence="1">
    <name type="scientific">hydrothermal vent metagenome</name>
    <dbReference type="NCBI Taxonomy" id="652676"/>
    <lineage>
        <taxon>unclassified sequences</taxon>
        <taxon>metagenomes</taxon>
        <taxon>ecological metagenomes</taxon>
    </lineage>
</organism>
<gene>
    <name evidence="1" type="ORF">MNBD_CHLOROFLEXI01-4136</name>
</gene>
<proteinExistence type="predicted"/>
<protein>
    <recommendedName>
        <fullName evidence="2">DUF2283 domain-containing protein</fullName>
    </recommendedName>
</protein>
<name>A0A3B0VCW7_9ZZZZ</name>
<dbReference type="PANTHER" id="PTHR37029:SF1">
    <property type="entry name" value="SSR1768 PROTEIN"/>
    <property type="match status" value="1"/>
</dbReference>
<reference evidence="1" key="1">
    <citation type="submission" date="2018-06" db="EMBL/GenBank/DDBJ databases">
        <authorList>
            <person name="Zhirakovskaya E."/>
        </authorList>
    </citation>
    <scope>NUCLEOTIDE SEQUENCE</scope>
</reference>
<dbReference type="Pfam" id="PF10049">
    <property type="entry name" value="DUF2283"/>
    <property type="match status" value="1"/>
</dbReference>
<sequence>MQIDYDPQADAIYIRLRGGNVDDTREISKYIYVDVDKTGVPLGLEILFASHVLADKDMTSVTLNIGHSLQVTS</sequence>
<dbReference type="InterPro" id="IPR019270">
    <property type="entry name" value="DUF2283"/>
</dbReference>
<dbReference type="AlphaFoldDB" id="A0A3B0VCW7"/>
<evidence type="ECO:0008006" key="2">
    <source>
        <dbReference type="Google" id="ProtNLM"/>
    </source>
</evidence>
<dbReference type="EMBL" id="UOEU01000006">
    <property type="protein sequence ID" value="VAW29806.1"/>
    <property type="molecule type" value="Genomic_DNA"/>
</dbReference>